<accession>A0A7U2MHV1</accession>
<evidence type="ECO:0000313" key="1">
    <source>
        <dbReference type="EMBL" id="QRD83943.1"/>
    </source>
</evidence>
<evidence type="ECO:0000313" key="2">
    <source>
        <dbReference type="Proteomes" id="UP000596276"/>
    </source>
</evidence>
<dbReference type="AlphaFoldDB" id="A0A7U2MHV1"/>
<keyword evidence="2" id="KW-1185">Reference proteome</keyword>
<reference evidence="2" key="1">
    <citation type="journal article" date="2021" name="G3 (Bethesda)">
        <title>Chromosome assembled and annotated genome sequence of Aspergillus flavus NRRL 3357.</title>
        <authorList>
            <person name="Skerker J.M."/>
            <person name="Pianalto K.M."/>
            <person name="Mondo S.J."/>
            <person name="Yang K."/>
            <person name="Arkin A.P."/>
            <person name="Keller N.P."/>
            <person name="Grigoriev I.V."/>
            <person name="Louise Glass N.L."/>
        </authorList>
    </citation>
    <scope>NUCLEOTIDE SEQUENCE [LARGE SCALE GENOMIC DNA]</scope>
    <source>
        <strain evidence="2">ATCC 200026 / FGSC A1120 / IAM 13836 / NRRL 3357 / JCM 12722 / SRRC 167</strain>
    </source>
</reference>
<proteinExistence type="predicted"/>
<name>A0A7U2MHV1_ASPFN</name>
<dbReference type="EMBL" id="CP044621">
    <property type="protein sequence ID" value="QRD83943.1"/>
    <property type="molecule type" value="Genomic_DNA"/>
</dbReference>
<organism evidence="1 2">
    <name type="scientific">Aspergillus flavus (strain ATCC 200026 / FGSC A1120 / IAM 13836 / NRRL 3357 / JCM 12722 / SRRC 167)</name>
    <dbReference type="NCBI Taxonomy" id="332952"/>
    <lineage>
        <taxon>Eukaryota</taxon>
        <taxon>Fungi</taxon>
        <taxon>Dikarya</taxon>
        <taxon>Ascomycota</taxon>
        <taxon>Pezizomycotina</taxon>
        <taxon>Eurotiomycetes</taxon>
        <taxon>Eurotiomycetidae</taxon>
        <taxon>Eurotiales</taxon>
        <taxon>Aspergillaceae</taxon>
        <taxon>Aspergillus</taxon>
        <taxon>Aspergillus subgen. Circumdati</taxon>
    </lineage>
</organism>
<gene>
    <name evidence="1" type="ORF">F9C07_1640367</name>
</gene>
<protein>
    <submittedName>
        <fullName evidence="1">Uncharacterized protein</fullName>
    </submittedName>
</protein>
<dbReference type="Proteomes" id="UP000596276">
    <property type="component" value="Chromosome 5"/>
</dbReference>
<sequence>MTDNTFFENWEGRQVHFPWDGPSTWTLTRLISEKNSQVHARDYYNGTIGGAYATFLCHNFVDSTQRGVMKIFKQVPFEGSENATIQQRGAQASQELDYFITSQLRALNTLTQISPTR</sequence>